<dbReference type="InterPro" id="IPR020288">
    <property type="entry name" value="Sheath_initiator"/>
</dbReference>
<evidence type="ECO:0000313" key="1">
    <source>
        <dbReference type="EMBL" id="DAD89880.1"/>
    </source>
</evidence>
<organism evidence="1">
    <name type="scientific">Myoviridae sp. ctsip2</name>
    <dbReference type="NCBI Taxonomy" id="2826705"/>
    <lineage>
        <taxon>Viruses</taxon>
        <taxon>Duplodnaviria</taxon>
        <taxon>Heunggongvirae</taxon>
        <taxon>Uroviricota</taxon>
        <taxon>Caudoviricetes</taxon>
    </lineage>
</organism>
<sequence length="119" mass="13548">MSFRNLDSAHDWTWGANKSNYVNANQEIGLNLETRILSFLGDCFFATDEGIDWFNLLDYRYQGRLENAVQETVKNTDGVTAINSVDLIVNADRKIRITYDVQTIYSQSYTEAVTPPGQN</sequence>
<accession>A0A8S5N6K9</accession>
<dbReference type="EMBL" id="BK015070">
    <property type="protein sequence ID" value="DAD89880.1"/>
    <property type="molecule type" value="Genomic_DNA"/>
</dbReference>
<dbReference type="Pfam" id="PF10934">
    <property type="entry name" value="Sheath_initiator"/>
    <property type="match status" value="1"/>
</dbReference>
<proteinExistence type="predicted"/>
<reference evidence="1" key="1">
    <citation type="journal article" date="2021" name="Proc. Natl. Acad. Sci. U.S.A.">
        <title>A Catalog of Tens of Thousands of Viruses from Human Metagenomes Reveals Hidden Associations with Chronic Diseases.</title>
        <authorList>
            <person name="Tisza M.J."/>
            <person name="Buck C.B."/>
        </authorList>
    </citation>
    <scope>NUCLEOTIDE SEQUENCE</scope>
    <source>
        <strain evidence="1">Ctsip2</strain>
    </source>
</reference>
<name>A0A8S5N6K9_9CAUD</name>
<protein>
    <submittedName>
        <fullName evidence="1">Putative tail lysozyme</fullName>
    </submittedName>
</protein>